<dbReference type="InterPro" id="IPR015590">
    <property type="entry name" value="Aldehyde_DH_dom"/>
</dbReference>
<evidence type="ECO:0000259" key="6">
    <source>
        <dbReference type="Pfam" id="PF00171"/>
    </source>
</evidence>
<evidence type="ECO:0000256" key="5">
    <source>
        <dbReference type="RuleBase" id="RU003345"/>
    </source>
</evidence>
<dbReference type="PROSITE" id="PS00687">
    <property type="entry name" value="ALDEHYDE_DEHYDR_GLU"/>
    <property type="match status" value="1"/>
</dbReference>
<feature type="domain" description="Aldehyde dehydrogenase" evidence="6">
    <location>
        <begin position="30"/>
        <end position="438"/>
    </location>
</feature>
<evidence type="ECO:0000256" key="3">
    <source>
        <dbReference type="ARBA" id="ARBA00023027"/>
    </source>
</evidence>
<dbReference type="CDD" id="cd07133">
    <property type="entry name" value="ALDH_CALDH_CalB"/>
    <property type="match status" value="1"/>
</dbReference>
<dbReference type="GO" id="GO:0050269">
    <property type="term" value="F:coniferyl-aldehyde dehydrogenase [NAD(P)+] activity"/>
    <property type="evidence" value="ECO:0007669"/>
    <property type="project" value="UniProtKB-EC"/>
</dbReference>
<dbReference type="InterPro" id="IPR016162">
    <property type="entry name" value="Ald_DH_N"/>
</dbReference>
<accession>A0ABZ0J3S9</accession>
<organism evidence="7 8">
    <name type="scientific">Diaphorobacter limosus</name>
    <dbReference type="NCBI Taxonomy" id="3036128"/>
    <lineage>
        <taxon>Bacteria</taxon>
        <taxon>Pseudomonadati</taxon>
        <taxon>Pseudomonadota</taxon>
        <taxon>Betaproteobacteria</taxon>
        <taxon>Burkholderiales</taxon>
        <taxon>Comamonadaceae</taxon>
        <taxon>Diaphorobacter</taxon>
    </lineage>
</organism>
<comment type="similarity">
    <text evidence="1 5">Belongs to the aldehyde dehydrogenase family.</text>
</comment>
<evidence type="ECO:0000256" key="4">
    <source>
        <dbReference type="PROSITE-ProRule" id="PRU10007"/>
    </source>
</evidence>
<evidence type="ECO:0000313" key="7">
    <source>
        <dbReference type="EMBL" id="WOO31518.1"/>
    </source>
</evidence>
<keyword evidence="2 5" id="KW-0560">Oxidoreductase</keyword>
<protein>
    <submittedName>
        <fullName evidence="7">Coniferyl aldehyde dehydrogenase</fullName>
        <ecNumber evidence="7">1.2.1.68</ecNumber>
    </submittedName>
</protein>
<proteinExistence type="inferred from homology"/>
<dbReference type="InterPro" id="IPR029510">
    <property type="entry name" value="Ald_DH_CS_GLU"/>
</dbReference>
<dbReference type="InterPro" id="IPR012394">
    <property type="entry name" value="Aldehyde_DH_NAD(P)"/>
</dbReference>
<dbReference type="PANTHER" id="PTHR43570">
    <property type="entry name" value="ALDEHYDE DEHYDROGENASE"/>
    <property type="match status" value="1"/>
</dbReference>
<name>A0ABZ0J3S9_9BURK</name>
<dbReference type="PANTHER" id="PTHR43570:SF20">
    <property type="entry name" value="ALDEHYDE DEHYDROGENASE ALDX-RELATED"/>
    <property type="match status" value="1"/>
</dbReference>
<dbReference type="Pfam" id="PF00171">
    <property type="entry name" value="Aldedh"/>
    <property type="match status" value="1"/>
</dbReference>
<dbReference type="EC" id="1.2.1.68" evidence="7"/>
<evidence type="ECO:0000313" key="8">
    <source>
        <dbReference type="Proteomes" id="UP001303211"/>
    </source>
</evidence>
<evidence type="ECO:0000256" key="2">
    <source>
        <dbReference type="ARBA" id="ARBA00023002"/>
    </source>
</evidence>
<reference evidence="7 8" key="1">
    <citation type="submission" date="2023-03" db="EMBL/GenBank/DDBJ databases">
        <title>Diaphorobacter basophil sp. nov., isolated from a sewage-treatment plant.</title>
        <authorList>
            <person name="Yang K."/>
        </authorList>
    </citation>
    <scope>NUCLEOTIDE SEQUENCE [LARGE SCALE GENOMIC DNA]</scope>
    <source>
        <strain evidence="7 8">Y-1</strain>
    </source>
</reference>
<dbReference type="Gene3D" id="3.40.309.10">
    <property type="entry name" value="Aldehyde Dehydrogenase, Chain A, domain 2"/>
    <property type="match status" value="1"/>
</dbReference>
<dbReference type="Gene3D" id="3.40.605.10">
    <property type="entry name" value="Aldehyde Dehydrogenase, Chain A, domain 1"/>
    <property type="match status" value="1"/>
</dbReference>
<dbReference type="SUPFAM" id="SSF53720">
    <property type="entry name" value="ALDH-like"/>
    <property type="match status" value="1"/>
</dbReference>
<feature type="active site" evidence="4">
    <location>
        <position position="219"/>
    </location>
</feature>
<dbReference type="EMBL" id="CP136921">
    <property type="protein sequence ID" value="WOO31518.1"/>
    <property type="molecule type" value="Genomic_DNA"/>
</dbReference>
<gene>
    <name evidence="7" type="ORF">P4826_14010</name>
</gene>
<keyword evidence="3" id="KW-0520">NAD</keyword>
<dbReference type="InterPro" id="IPR016161">
    <property type="entry name" value="Ald_DH/histidinol_DH"/>
</dbReference>
<dbReference type="RefSeq" id="WP_317700997.1">
    <property type="nucleotide sequence ID" value="NZ_CP136921.1"/>
</dbReference>
<dbReference type="Proteomes" id="UP001303211">
    <property type="component" value="Chromosome"/>
</dbReference>
<dbReference type="InterPro" id="IPR016163">
    <property type="entry name" value="Ald_DH_C"/>
</dbReference>
<sequence length="680" mass="73130">MNPPMDPIIQRMQGVFERQRLAFLQHPYPTLAERKAKLKTLRALLQRYQDQIVTAVSADFGGRAPAETKLAEVLGPVFEINHALHALGGWMKPKKRSTELLFLGNSVRVNYQPKGVVGVIGAWNFPLYLSVGPLVAALAAGNRVMIKMSELSPRSTALLAQMLAEGFAEDEVAVFGGEVAQAEAFSHLPFNHIVFTGSPAVGHHIMRAASQNLTPVTLELGGKSPALVSAEGPLAAAAERIAHGKAFNSGQICVSPDYALVPRGKVEEFATEVQASFRKFYPTVQGNHEYTSITSEPHAQRIRDLLAEATAKGAKVTACGDNGPGRRIPLHVVTGVTEDMRIAKEELFGPILPVIPYDNIDQAIAYIAARPRPLAMYPFGFSGAELDKLMRKTHSGGVSVDDWGWHVFNHDLPFGGVGNSGMGTYHGEEGFRELSHAKGTFKRFRWFPMGLFYPPYGNLVQRLVFKFYLGKSDPSVTVATGAAAVSPIVSSTPHQDVAEPSGRRSFLKVGALTVAAIGLGGWFASYLADRNARAVLGAGATLGAQAQTMLAKLADAVLDGALPSDASQRAQAIAKVVDTADKAVAGLPLYLQKEVQELFSMLGAAPTRALLIGQWTGWADATREDVASMLTGLRQSSVALRRVVYMSLRDMVTGSYYADTGTWEQIGYPGPMINGPGPEV</sequence>
<evidence type="ECO:0000256" key="1">
    <source>
        <dbReference type="ARBA" id="ARBA00009986"/>
    </source>
</evidence>
<keyword evidence="8" id="KW-1185">Reference proteome</keyword>